<name>N1WN14_9LEPT</name>
<protein>
    <submittedName>
        <fullName evidence="2">Winged helix-turn helix</fullName>
    </submittedName>
</protein>
<keyword evidence="3" id="KW-1185">Reference proteome</keyword>
<evidence type="ECO:0000259" key="1">
    <source>
        <dbReference type="Pfam" id="PF13592"/>
    </source>
</evidence>
<sequence length="79" mass="9242">MWTRKLISELILKEFRIKIGLTVVGELLHSLNITPQKPLKLAYQRDPQSIKKWMKVTYPLIRKNAKKTGAEIYFNVNST</sequence>
<organism evidence="2 3">
    <name type="scientific">Leptospira weilii serovar Ranarum str. ICFT</name>
    <dbReference type="NCBI Taxonomy" id="1218598"/>
    <lineage>
        <taxon>Bacteria</taxon>
        <taxon>Pseudomonadati</taxon>
        <taxon>Spirochaetota</taxon>
        <taxon>Spirochaetia</taxon>
        <taxon>Leptospirales</taxon>
        <taxon>Leptospiraceae</taxon>
        <taxon>Leptospira</taxon>
    </lineage>
</organism>
<dbReference type="Proteomes" id="UP000012313">
    <property type="component" value="Unassembled WGS sequence"/>
</dbReference>
<dbReference type="InterPro" id="IPR025959">
    <property type="entry name" value="Winged_HTH_dom"/>
</dbReference>
<proteinExistence type="predicted"/>
<dbReference type="EMBL" id="AOHC02000021">
    <property type="protein sequence ID" value="EMY78514.1"/>
    <property type="molecule type" value="Genomic_DNA"/>
</dbReference>
<accession>N1WN14</accession>
<gene>
    <name evidence="2" type="ORF">LEP1GSC060_3748</name>
</gene>
<comment type="caution">
    <text evidence="2">The sequence shown here is derived from an EMBL/GenBank/DDBJ whole genome shotgun (WGS) entry which is preliminary data.</text>
</comment>
<reference evidence="2" key="1">
    <citation type="submission" date="2013-03" db="EMBL/GenBank/DDBJ databases">
        <authorList>
            <person name="Harkins D.M."/>
            <person name="Durkin A.S."/>
            <person name="Brinkac L.M."/>
            <person name="Haft D.H."/>
            <person name="Selengut J.D."/>
            <person name="Sanka R."/>
            <person name="DePew J."/>
            <person name="Purushe J."/>
            <person name="Hartskeerl R.A."/>
            <person name="Ahmed A."/>
            <person name="van der Linden H."/>
            <person name="Goris M.G.A."/>
            <person name="Vinetz J.M."/>
            <person name="Sutton G.G."/>
            <person name="Nierman W.C."/>
            <person name="Fouts D.E."/>
        </authorList>
    </citation>
    <scope>NUCLEOTIDE SEQUENCE [LARGE SCALE GENOMIC DNA]</scope>
    <source>
        <strain evidence="2">ICFT</strain>
    </source>
</reference>
<evidence type="ECO:0000313" key="2">
    <source>
        <dbReference type="EMBL" id="EMY78514.1"/>
    </source>
</evidence>
<feature type="domain" description="Winged helix-turn helix" evidence="1">
    <location>
        <begin position="1"/>
        <end position="55"/>
    </location>
</feature>
<evidence type="ECO:0000313" key="3">
    <source>
        <dbReference type="Proteomes" id="UP000012313"/>
    </source>
</evidence>
<dbReference type="AlphaFoldDB" id="N1WN14"/>
<dbReference type="Pfam" id="PF13592">
    <property type="entry name" value="HTH_33"/>
    <property type="match status" value="1"/>
</dbReference>